<dbReference type="RefSeq" id="WP_336588395.1">
    <property type="nucleotide sequence ID" value="NZ_JBBAXC010000018.1"/>
</dbReference>
<dbReference type="InterPro" id="IPR050411">
    <property type="entry name" value="AlphaKG_dependent_hydroxylases"/>
</dbReference>
<keyword evidence="2" id="KW-0560">Oxidoreductase</keyword>
<evidence type="ECO:0000256" key="1">
    <source>
        <dbReference type="ARBA" id="ARBA00001954"/>
    </source>
</evidence>
<comment type="caution">
    <text evidence="5">The sequence shown here is derived from an EMBL/GenBank/DDBJ whole genome shotgun (WGS) entry which is preliminary data.</text>
</comment>
<keyword evidence="6" id="KW-1185">Reference proteome</keyword>
<evidence type="ECO:0000313" key="6">
    <source>
        <dbReference type="Proteomes" id="UP001312865"/>
    </source>
</evidence>
<dbReference type="PANTHER" id="PTHR10696">
    <property type="entry name" value="GAMMA-BUTYROBETAINE HYDROXYLASE-RELATED"/>
    <property type="match status" value="1"/>
</dbReference>
<dbReference type="EMBL" id="JBBAXC010000018">
    <property type="protein sequence ID" value="MEI5908946.1"/>
    <property type="molecule type" value="Genomic_DNA"/>
</dbReference>
<evidence type="ECO:0000313" key="5">
    <source>
        <dbReference type="EMBL" id="MEI5908946.1"/>
    </source>
</evidence>
<evidence type="ECO:0000256" key="3">
    <source>
        <dbReference type="ARBA" id="ARBA00023194"/>
    </source>
</evidence>
<sequence length="349" mass="40517">MFKTTNKRKFVKPKAIDISQREIVREGQLQTGEMLPLLIQPNVSDVDLKTWYLENKDRIEENVLKYGGVLFRGFNIKTSDDFYDFINSICTQPLSYKEGATPRSAVKGKVYTSTEFPPEEHIALHNELSYVLTWPKKIWFSSIIGAKEGGETPIADVRKVYQFLEPSIREKFEEKGWMLVRNYGDGFGQPWQYVFHTESQEEVEKYCKENGMECEWKENGMLRTRQVRPAVTVHPDTEEKLWFNHIAFWHKSSLKQSVREMLLKEFGEEGLPYNTYYGDGTPIEDEVVAALRQAYDKATVAFPWVEGDVLVLDNMLVAHGRNPYKGERKTLVAMGEPTTRNEMKKEDNE</sequence>
<comment type="cofactor">
    <cofactor evidence="1">
        <name>Fe(2+)</name>
        <dbReference type="ChEBI" id="CHEBI:29033"/>
    </cofactor>
</comment>
<gene>
    <name evidence="5" type="ORF">WAK64_18010</name>
</gene>
<dbReference type="Proteomes" id="UP001312865">
    <property type="component" value="Unassembled WGS sequence"/>
</dbReference>
<keyword evidence="3" id="KW-0045">Antibiotic biosynthesis</keyword>
<dbReference type="SUPFAM" id="SSF51197">
    <property type="entry name" value="Clavaminate synthase-like"/>
    <property type="match status" value="1"/>
</dbReference>
<feature type="domain" description="TauD/TfdA-like" evidence="4">
    <location>
        <begin position="41"/>
        <end position="332"/>
    </location>
</feature>
<evidence type="ECO:0000259" key="4">
    <source>
        <dbReference type="Pfam" id="PF02668"/>
    </source>
</evidence>
<dbReference type="Pfam" id="PF02668">
    <property type="entry name" value="TauD"/>
    <property type="match status" value="1"/>
</dbReference>
<reference evidence="5 6" key="1">
    <citation type="journal article" date="2018" name="J. Microbiol.">
        <title>Bacillus spongiae sp. nov., isolated from sponge of Jeju Island.</title>
        <authorList>
            <person name="Lee G.E."/>
            <person name="Im W.T."/>
            <person name="Park J.S."/>
        </authorList>
    </citation>
    <scope>NUCLEOTIDE SEQUENCE [LARGE SCALE GENOMIC DNA]</scope>
    <source>
        <strain evidence="5 6">135PIL107-10</strain>
    </source>
</reference>
<dbReference type="Gene3D" id="3.60.130.10">
    <property type="entry name" value="Clavaminate synthase-like"/>
    <property type="match status" value="1"/>
</dbReference>
<evidence type="ECO:0000256" key="2">
    <source>
        <dbReference type="ARBA" id="ARBA00023002"/>
    </source>
</evidence>
<protein>
    <submittedName>
        <fullName evidence="5">TauD/TfdA family dioxygenase</fullName>
    </submittedName>
</protein>
<organism evidence="5 6">
    <name type="scientific">Bacillus spongiae</name>
    <dbReference type="NCBI Taxonomy" id="2683610"/>
    <lineage>
        <taxon>Bacteria</taxon>
        <taxon>Bacillati</taxon>
        <taxon>Bacillota</taxon>
        <taxon>Bacilli</taxon>
        <taxon>Bacillales</taxon>
        <taxon>Bacillaceae</taxon>
        <taxon>Bacillus</taxon>
    </lineage>
</organism>
<accession>A0ABU8HHT4</accession>
<dbReference type="PANTHER" id="PTHR10696:SF56">
    <property type="entry name" value="TAUD_TFDA-LIKE DOMAIN-CONTAINING PROTEIN"/>
    <property type="match status" value="1"/>
</dbReference>
<proteinExistence type="predicted"/>
<name>A0ABU8HHT4_9BACI</name>
<dbReference type="InterPro" id="IPR042098">
    <property type="entry name" value="TauD-like_sf"/>
</dbReference>
<keyword evidence="5" id="KW-0223">Dioxygenase</keyword>
<dbReference type="GO" id="GO:0051213">
    <property type="term" value="F:dioxygenase activity"/>
    <property type="evidence" value="ECO:0007669"/>
    <property type="project" value="UniProtKB-KW"/>
</dbReference>
<dbReference type="InterPro" id="IPR003819">
    <property type="entry name" value="TauD/TfdA-like"/>
</dbReference>